<protein>
    <submittedName>
        <fullName evidence="2">Uncharacterized protein</fullName>
    </submittedName>
</protein>
<dbReference type="AlphaFoldDB" id="A0A126I609"/>
<dbReference type="EMBL" id="KT901798">
    <property type="protein sequence ID" value="ALP69038.1"/>
    <property type="molecule type" value="Genomic_DNA"/>
</dbReference>
<keyword evidence="1" id="KW-1133">Transmembrane helix</keyword>
<accession>A0A126I609</accession>
<sequence>MQSKHKFMIFDISFYFILLVGIIALSLAIVITDNVNRSIFIFLGIICIVIPILIICYYYYCRPNLKVHKPTDSEWNDLLKKTCWHITYEEHIKNIDKGNNNIYLKTKKSLSANIAVILRPSVYFFIGEPDKEQLIRNDIDKNRNYVIYVDIKDLDRNKVMIRKYDNVLIYIGPYHGKGKIRNYTQD</sequence>
<keyword evidence="2" id="KW-0614">Plasmid</keyword>
<organism evidence="2">
    <name type="scientific">Clostridium botulinum</name>
    <dbReference type="NCBI Taxonomy" id="1491"/>
    <lineage>
        <taxon>Bacteria</taxon>
        <taxon>Bacillati</taxon>
        <taxon>Bacillota</taxon>
        <taxon>Clostridia</taxon>
        <taxon>Eubacteriales</taxon>
        <taxon>Clostridiaceae</taxon>
        <taxon>Clostridium</taxon>
    </lineage>
</organism>
<keyword evidence="1" id="KW-0812">Transmembrane</keyword>
<evidence type="ECO:0000256" key="1">
    <source>
        <dbReference type="SAM" id="Phobius"/>
    </source>
</evidence>
<name>A0A126I609_CLOBO</name>
<keyword evidence="1" id="KW-0472">Membrane</keyword>
<evidence type="ECO:0000313" key="2">
    <source>
        <dbReference type="EMBL" id="ALP69038.1"/>
    </source>
</evidence>
<proteinExistence type="predicted"/>
<feature type="transmembrane region" description="Helical" evidence="1">
    <location>
        <begin position="12"/>
        <end position="32"/>
    </location>
</feature>
<geneLocation type="plasmid" evidence="2">
    <name>pGA0702E1CS</name>
</geneLocation>
<feature type="transmembrane region" description="Helical" evidence="1">
    <location>
        <begin position="38"/>
        <end position="60"/>
    </location>
</feature>
<dbReference type="RefSeq" id="WP_222651737.1">
    <property type="nucleotide sequence ID" value="NZ_JACBEJ010000007.1"/>
</dbReference>
<reference evidence="2" key="1">
    <citation type="journal article" date="2016" name="Genome Biol. Evol.">
        <title>Evolution of chromosomal Clostridium botulinum type E neurotoxin gene clusters: evidence provided by their rare plasmid borne counterparts.</title>
        <authorList>
            <person name="Carter A.T."/>
            <person name="Austin J.W."/>
            <person name="Weedmark K.A."/>
            <person name="Peck M.W."/>
        </authorList>
    </citation>
    <scope>NUCLEOTIDE SEQUENCE</scope>
    <source>
        <strain evidence="2">GA0702E1CS</strain>
        <plasmid evidence="2">pGA0702E1CS</plasmid>
    </source>
</reference>